<organism evidence="1 2">
    <name type="scientific">Pseudomonas amygdali pv. lachrymans str. M301315</name>
    <dbReference type="NCBI Taxonomy" id="629260"/>
    <lineage>
        <taxon>Bacteria</taxon>
        <taxon>Pseudomonadati</taxon>
        <taxon>Pseudomonadota</taxon>
        <taxon>Gammaproteobacteria</taxon>
        <taxon>Pseudomonadales</taxon>
        <taxon>Pseudomonadaceae</taxon>
        <taxon>Pseudomonas</taxon>
        <taxon>Pseudomonas amygdali</taxon>
    </lineage>
</organism>
<dbReference type="Proteomes" id="UP000006426">
    <property type="component" value="Plasmid pmppla107"/>
</dbReference>
<dbReference type="GO" id="GO:0005840">
    <property type="term" value="C:ribosome"/>
    <property type="evidence" value="ECO:0007669"/>
    <property type="project" value="TreeGrafter"/>
</dbReference>
<reference evidence="1 2" key="1">
    <citation type="journal article" date="2011" name="PLoS Pathog.">
        <title>Dynamic evolution of pathogenicity revealed by sequencing and comparative genomics of 19 Pseudomonas syringae isolates.</title>
        <authorList>
            <person name="Baltrus D.A."/>
            <person name="Nishimura M.T."/>
            <person name="Romanchuk A."/>
            <person name="Chang J.H."/>
            <person name="Mukhtar M.S."/>
            <person name="Cherkis K."/>
            <person name="Roach J."/>
            <person name="Grant S.R."/>
            <person name="Jones C.D."/>
            <person name="Dangl J.L."/>
        </authorList>
    </citation>
    <scope>NUCLEOTIDE SEQUENCE [LARGE SCALE GENOMIC DNA]</scope>
    <source>
        <strain evidence="1 2">M301315</strain>
    </source>
</reference>
<proteinExistence type="predicted"/>
<dbReference type="EMBL" id="CP031226">
    <property type="protein sequence ID" value="AXH60066.1"/>
    <property type="molecule type" value="Genomic_DNA"/>
</dbReference>
<keyword evidence="1" id="KW-0378">Hydrolase</keyword>
<sequence>MNPPGIDFRIRHLKALYEWILSQGESPLLSFSTEYPGVKVPKVNSTREGQLTLDMSNSMVTGLAFNVETSVISLMASFSGTFQSIRIPAQAVLLLYAKESKRGEGFLVELPSPTEVRRRPSLTVVS</sequence>
<dbReference type="GO" id="GO:0045732">
    <property type="term" value="P:positive regulation of protein catabolic process"/>
    <property type="evidence" value="ECO:0007669"/>
    <property type="project" value="TreeGrafter"/>
</dbReference>
<keyword evidence="1" id="KW-0645">Protease</keyword>
<dbReference type="InterPro" id="IPR007481">
    <property type="entry name" value="SspB"/>
</dbReference>
<name>A0AAD0V9Z7_PSEAV</name>
<dbReference type="GO" id="GO:0006508">
    <property type="term" value="P:proteolysis"/>
    <property type="evidence" value="ECO:0007669"/>
    <property type="project" value="UniProtKB-KW"/>
</dbReference>
<protein>
    <submittedName>
        <fullName evidence="1">Clp protease ClpP</fullName>
    </submittedName>
</protein>
<evidence type="ECO:0000313" key="1">
    <source>
        <dbReference type="EMBL" id="AXH60066.1"/>
    </source>
</evidence>
<geneLocation type="plasmid" evidence="2">
    <name>pmppla107</name>
</geneLocation>
<dbReference type="GeneID" id="39473811"/>
<evidence type="ECO:0000313" key="2">
    <source>
        <dbReference type="Proteomes" id="UP000006426"/>
    </source>
</evidence>
<dbReference type="Pfam" id="PF04386">
    <property type="entry name" value="SspB"/>
    <property type="match status" value="1"/>
</dbReference>
<dbReference type="RefSeq" id="WP_005742857.1">
    <property type="nucleotide sequence ID" value="NZ_CP031226.1"/>
</dbReference>
<accession>A0AAD0V9Z7</accession>
<keyword evidence="1" id="KW-0614">Plasmid</keyword>
<dbReference type="SUPFAM" id="SSF101738">
    <property type="entry name" value="SspB-like"/>
    <property type="match status" value="1"/>
</dbReference>
<dbReference type="PANTHER" id="PTHR37486:SF1">
    <property type="entry name" value="STRINGENT STARVATION PROTEIN B"/>
    <property type="match status" value="1"/>
</dbReference>
<dbReference type="AlphaFoldDB" id="A0AAD0V9Z7"/>
<dbReference type="GO" id="GO:0005829">
    <property type="term" value="C:cytosol"/>
    <property type="evidence" value="ECO:0007669"/>
    <property type="project" value="TreeGrafter"/>
</dbReference>
<gene>
    <name evidence="1" type="ORF">PLA107_033110</name>
</gene>
<dbReference type="Gene3D" id="2.30.30.220">
    <property type="entry name" value="SspB-like"/>
    <property type="match status" value="1"/>
</dbReference>
<dbReference type="InterPro" id="IPR036760">
    <property type="entry name" value="SspB-like_sf"/>
</dbReference>
<dbReference type="GO" id="GO:0008233">
    <property type="term" value="F:peptidase activity"/>
    <property type="evidence" value="ECO:0007669"/>
    <property type="project" value="UniProtKB-KW"/>
</dbReference>
<dbReference type="PANTHER" id="PTHR37486">
    <property type="entry name" value="STRINGENT STARVATION PROTEIN B"/>
    <property type="match status" value="1"/>
</dbReference>